<accession>A0ABV7PTC9</accession>
<dbReference type="Pfam" id="PF00005">
    <property type="entry name" value="ABC_tran"/>
    <property type="match status" value="1"/>
</dbReference>
<evidence type="ECO:0000259" key="7">
    <source>
        <dbReference type="PROSITE" id="PS50929"/>
    </source>
</evidence>
<dbReference type="PANTHER" id="PTHR43394:SF1">
    <property type="entry name" value="ATP-BINDING CASSETTE SUB-FAMILY B MEMBER 10, MITOCHONDRIAL"/>
    <property type="match status" value="1"/>
</dbReference>
<feature type="domain" description="ABC transmembrane type-1" evidence="7">
    <location>
        <begin position="37"/>
        <end position="317"/>
    </location>
</feature>
<name>A0ABV7PTC9_9ACTN</name>
<dbReference type="PROSITE" id="PS50893">
    <property type="entry name" value="ABC_TRANSPORTER_2"/>
    <property type="match status" value="1"/>
</dbReference>
<dbReference type="InterPro" id="IPR039421">
    <property type="entry name" value="Type_1_exporter"/>
</dbReference>
<evidence type="ECO:0000256" key="4">
    <source>
        <dbReference type="ARBA" id="ARBA00023136"/>
    </source>
</evidence>
<evidence type="ECO:0000313" key="9">
    <source>
        <dbReference type="Proteomes" id="UP001595712"/>
    </source>
</evidence>
<dbReference type="InterPro" id="IPR027417">
    <property type="entry name" value="P-loop_NTPase"/>
</dbReference>
<evidence type="ECO:0000256" key="3">
    <source>
        <dbReference type="ARBA" id="ARBA00022989"/>
    </source>
</evidence>
<dbReference type="CDD" id="cd07346">
    <property type="entry name" value="ABC_6TM_exporters"/>
    <property type="match status" value="1"/>
</dbReference>
<feature type="transmembrane region" description="Helical" evidence="5">
    <location>
        <begin position="72"/>
        <end position="97"/>
    </location>
</feature>
<feature type="domain" description="ABC transporter" evidence="6">
    <location>
        <begin position="309"/>
        <end position="559"/>
    </location>
</feature>
<comment type="caution">
    <text evidence="8">The sequence shown here is derived from an EMBL/GenBank/DDBJ whole genome shotgun (WGS) entry which is preliminary data.</text>
</comment>
<evidence type="ECO:0000313" key="8">
    <source>
        <dbReference type="EMBL" id="MFC3491826.1"/>
    </source>
</evidence>
<keyword evidence="3 5" id="KW-1133">Transmembrane helix</keyword>
<evidence type="ECO:0000259" key="6">
    <source>
        <dbReference type="PROSITE" id="PS50893"/>
    </source>
</evidence>
<protein>
    <submittedName>
        <fullName evidence="8">ABC transporter transmembrane domain-containing protein</fullName>
    </submittedName>
</protein>
<dbReference type="PROSITE" id="PS50929">
    <property type="entry name" value="ABC_TM1F"/>
    <property type="match status" value="1"/>
</dbReference>
<comment type="subcellular location">
    <subcellularLocation>
        <location evidence="1">Cell membrane</location>
        <topology evidence="1">Multi-pass membrane protein</topology>
    </subcellularLocation>
</comment>
<organism evidence="8 9">
    <name type="scientific">Glycomyces rhizosphaerae</name>
    <dbReference type="NCBI Taxonomy" id="2054422"/>
    <lineage>
        <taxon>Bacteria</taxon>
        <taxon>Bacillati</taxon>
        <taxon>Actinomycetota</taxon>
        <taxon>Actinomycetes</taxon>
        <taxon>Glycomycetales</taxon>
        <taxon>Glycomycetaceae</taxon>
        <taxon>Glycomyces</taxon>
    </lineage>
</organism>
<dbReference type="SUPFAM" id="SSF52540">
    <property type="entry name" value="P-loop containing nucleoside triphosphate hydrolases"/>
    <property type="match status" value="1"/>
</dbReference>
<keyword evidence="2 5" id="KW-0812">Transmembrane</keyword>
<dbReference type="Gene3D" id="3.40.50.300">
    <property type="entry name" value="P-loop containing nucleotide triphosphate hydrolases"/>
    <property type="match status" value="1"/>
</dbReference>
<reference evidence="9" key="1">
    <citation type="journal article" date="2019" name="Int. J. Syst. Evol. Microbiol.">
        <title>The Global Catalogue of Microorganisms (GCM) 10K type strain sequencing project: providing services to taxonomists for standard genome sequencing and annotation.</title>
        <authorList>
            <consortium name="The Broad Institute Genomics Platform"/>
            <consortium name="The Broad Institute Genome Sequencing Center for Infectious Disease"/>
            <person name="Wu L."/>
            <person name="Ma J."/>
        </authorList>
    </citation>
    <scope>NUCLEOTIDE SEQUENCE [LARGE SCALE GENOMIC DNA]</scope>
    <source>
        <strain evidence="9">CGMCC 4.7396</strain>
    </source>
</reference>
<dbReference type="PROSITE" id="PS00211">
    <property type="entry name" value="ABC_TRANSPORTER_1"/>
    <property type="match status" value="1"/>
</dbReference>
<keyword evidence="4 5" id="KW-0472">Membrane</keyword>
<dbReference type="InterPro" id="IPR011527">
    <property type="entry name" value="ABC1_TM_dom"/>
</dbReference>
<evidence type="ECO:0000256" key="2">
    <source>
        <dbReference type="ARBA" id="ARBA00022692"/>
    </source>
</evidence>
<dbReference type="Gene3D" id="1.20.1560.10">
    <property type="entry name" value="ABC transporter type 1, transmembrane domain"/>
    <property type="match status" value="1"/>
</dbReference>
<keyword evidence="9" id="KW-1185">Reference proteome</keyword>
<dbReference type="InterPro" id="IPR036640">
    <property type="entry name" value="ABC1_TM_sf"/>
</dbReference>
<sequence>MKPNPLRPPTLSPSDIPSDPWRYLWYVARAQTGLVTVGFVLLSVSGAAWILLPWTISKIIDEVLLAGTAEPLLRWSIVLVVVAIASSWVFVAGYRSLFMAESHARVRTVRNLTDHLNRAGTGVRGAISPGEMVNLSTEDAHKTGSFIFQLGFGWMGLVMTAVGAVLLWRASPALGLTTLTGVLLIGFVVGPVLSRLQHHQIAYRSSVATLTGQASDVVGGLRVLRGVGGEEQFSRRYRAASADLREAGYGVATADSWVQGLRASLPLALIAAVTWVGARLALNGTITIGELSAAFGMTALVAQHSGAMIGMAQAVIAATVASRRLTAFFNTRSDIADDGTATGAAGTLRDPESGLAVEPGRLTVVVSAEAKPAEAAMERLARYRESDAKWGASSLADLALEEVRERVLLLRDDYLFAQTLGETLRVDEAKALTAIEAAGAGDVHSSLGSTLDGEITNGGRNLSGGQRQRLRLARALAADAEILLAVEPTSAVDAHTESLIAERVAAARAGRTTAVVTASPLWLARADQVAWMVDGKIRATGTHADLSHQDEYRSLTSRQES</sequence>
<dbReference type="SUPFAM" id="SSF90123">
    <property type="entry name" value="ABC transporter transmembrane region"/>
    <property type="match status" value="1"/>
</dbReference>
<dbReference type="RefSeq" id="WP_387971355.1">
    <property type="nucleotide sequence ID" value="NZ_JBHRWO010000005.1"/>
</dbReference>
<dbReference type="Pfam" id="PF00664">
    <property type="entry name" value="ABC_membrane"/>
    <property type="match status" value="1"/>
</dbReference>
<gene>
    <name evidence="8" type="ORF">ACFO8M_04905</name>
</gene>
<dbReference type="InterPro" id="IPR003439">
    <property type="entry name" value="ABC_transporter-like_ATP-bd"/>
</dbReference>
<proteinExistence type="predicted"/>
<feature type="transmembrane region" description="Helical" evidence="5">
    <location>
        <begin position="146"/>
        <end position="168"/>
    </location>
</feature>
<feature type="transmembrane region" description="Helical" evidence="5">
    <location>
        <begin position="174"/>
        <end position="194"/>
    </location>
</feature>
<evidence type="ECO:0000256" key="1">
    <source>
        <dbReference type="ARBA" id="ARBA00004651"/>
    </source>
</evidence>
<feature type="transmembrane region" description="Helical" evidence="5">
    <location>
        <begin position="32"/>
        <end position="52"/>
    </location>
</feature>
<dbReference type="Proteomes" id="UP001595712">
    <property type="component" value="Unassembled WGS sequence"/>
</dbReference>
<dbReference type="InterPro" id="IPR017871">
    <property type="entry name" value="ABC_transporter-like_CS"/>
</dbReference>
<evidence type="ECO:0000256" key="5">
    <source>
        <dbReference type="SAM" id="Phobius"/>
    </source>
</evidence>
<dbReference type="EMBL" id="JBHRWO010000005">
    <property type="protein sequence ID" value="MFC3491826.1"/>
    <property type="molecule type" value="Genomic_DNA"/>
</dbReference>
<dbReference type="PANTHER" id="PTHR43394">
    <property type="entry name" value="ATP-DEPENDENT PERMEASE MDL1, MITOCHONDRIAL"/>
    <property type="match status" value="1"/>
</dbReference>